<evidence type="ECO:0000256" key="1">
    <source>
        <dbReference type="SAM" id="MobiDB-lite"/>
    </source>
</evidence>
<feature type="region of interest" description="Disordered" evidence="1">
    <location>
        <begin position="193"/>
        <end position="212"/>
    </location>
</feature>
<dbReference type="AlphaFoldDB" id="A0AAD5X0V4"/>
<feature type="compositionally biased region" description="Low complexity" evidence="1">
    <location>
        <begin position="121"/>
        <end position="132"/>
    </location>
</feature>
<evidence type="ECO:0000313" key="2">
    <source>
        <dbReference type="EMBL" id="KAJ3050211.1"/>
    </source>
</evidence>
<protein>
    <submittedName>
        <fullName evidence="2">Uncharacterized protein</fullName>
    </submittedName>
</protein>
<name>A0AAD5X0V4_9FUNG</name>
<evidence type="ECO:0000313" key="3">
    <source>
        <dbReference type="Proteomes" id="UP001212841"/>
    </source>
</evidence>
<organism evidence="2 3">
    <name type="scientific">Rhizophlyctis rosea</name>
    <dbReference type="NCBI Taxonomy" id="64517"/>
    <lineage>
        <taxon>Eukaryota</taxon>
        <taxon>Fungi</taxon>
        <taxon>Fungi incertae sedis</taxon>
        <taxon>Chytridiomycota</taxon>
        <taxon>Chytridiomycota incertae sedis</taxon>
        <taxon>Chytridiomycetes</taxon>
        <taxon>Rhizophlyctidales</taxon>
        <taxon>Rhizophlyctidaceae</taxon>
        <taxon>Rhizophlyctis</taxon>
    </lineage>
</organism>
<feature type="compositionally biased region" description="Basic residues" evidence="1">
    <location>
        <begin position="81"/>
        <end position="92"/>
    </location>
</feature>
<dbReference type="EMBL" id="JADGJD010000541">
    <property type="protein sequence ID" value="KAJ3050211.1"/>
    <property type="molecule type" value="Genomic_DNA"/>
</dbReference>
<feature type="region of interest" description="Disordered" evidence="1">
    <location>
        <begin position="43"/>
        <end position="132"/>
    </location>
</feature>
<proteinExistence type="predicted"/>
<gene>
    <name evidence="2" type="ORF">HK097_008820</name>
</gene>
<reference evidence="2" key="1">
    <citation type="submission" date="2020-05" db="EMBL/GenBank/DDBJ databases">
        <title>Phylogenomic resolution of chytrid fungi.</title>
        <authorList>
            <person name="Stajich J.E."/>
            <person name="Amses K."/>
            <person name="Simmons R."/>
            <person name="Seto K."/>
            <person name="Myers J."/>
            <person name="Bonds A."/>
            <person name="Quandt C.A."/>
            <person name="Barry K."/>
            <person name="Liu P."/>
            <person name="Grigoriev I."/>
            <person name="Longcore J.E."/>
            <person name="James T.Y."/>
        </authorList>
    </citation>
    <scope>NUCLEOTIDE SEQUENCE</scope>
    <source>
        <strain evidence="2">JEL0318</strain>
    </source>
</reference>
<dbReference type="Proteomes" id="UP001212841">
    <property type="component" value="Unassembled WGS sequence"/>
</dbReference>
<keyword evidence="3" id="KW-1185">Reference proteome</keyword>
<comment type="caution">
    <text evidence="2">The sequence shown here is derived from an EMBL/GenBank/DDBJ whole genome shotgun (WGS) entry which is preliminary data.</text>
</comment>
<accession>A0AAD5X0V4</accession>
<sequence>MTVSNNKPGLRGWLHQVFKPHTSNAKEFSDPSHRQSLNSYQSDATTATNGMTSWDKAEKPYHLVRSNSTSSISSRGSSPSRARRHRSSKRSTVHVQPPSNYIGASMNRPYDLTPTPTPPISSMSKSLPVPSPLSNSVDPDVFPFTPSPPTSSKWGERRRSVNLYVDTAGAVKIMQEKKAMREAAKAGKVAVAQPVQQPQQHQRHHHQPQSVAQPIQPVQQYYAQQPYPAAYAQPPVATYQPGRYGEVPMMVPQQGQYVGTRGHRADYARV</sequence>
<feature type="compositionally biased region" description="Low complexity" evidence="1">
    <location>
        <begin position="65"/>
        <end position="80"/>
    </location>
</feature>
<feature type="compositionally biased region" description="Polar residues" evidence="1">
    <location>
        <begin position="43"/>
        <end position="52"/>
    </location>
</feature>